<dbReference type="OrthoDB" id="8005288at2"/>
<dbReference type="KEGG" id="eah:FA04_03145"/>
<feature type="signal peptide" evidence="1">
    <location>
        <begin position="1"/>
        <end position="18"/>
    </location>
</feature>
<evidence type="ECO:0000313" key="5">
    <source>
        <dbReference type="Proteomes" id="UP001214094"/>
    </source>
</evidence>
<dbReference type="EMBL" id="CP098807">
    <property type="protein sequence ID" value="USJ25251.1"/>
    <property type="molecule type" value="Genomic_DNA"/>
</dbReference>
<evidence type="ECO:0000256" key="1">
    <source>
        <dbReference type="SAM" id="SignalP"/>
    </source>
</evidence>
<keyword evidence="1" id="KW-0732">Signal</keyword>
<dbReference type="PROSITE" id="PS51257">
    <property type="entry name" value="PROKAR_LIPOPROTEIN"/>
    <property type="match status" value="1"/>
</dbReference>
<reference evidence="3 5" key="2">
    <citation type="submission" date="2023-03" db="EMBL/GenBank/DDBJ databases">
        <title>Comparative genome and transcriptome analysis combination mining strategies for increasing vitamin B12 production of Ensifer adhaerens strain.</title>
        <authorList>
            <person name="Yongheng L."/>
        </authorList>
    </citation>
    <scope>NUCLEOTIDE SEQUENCE [LARGE SCALE GENOMIC DNA]</scope>
    <source>
        <strain evidence="3 5">Casida A-T305</strain>
    </source>
</reference>
<evidence type="ECO:0000313" key="4">
    <source>
        <dbReference type="Proteomes" id="UP001055460"/>
    </source>
</evidence>
<accession>A0A9Q8YBJ3</accession>
<evidence type="ECO:0000313" key="2">
    <source>
        <dbReference type="EMBL" id="USJ25251.1"/>
    </source>
</evidence>
<sequence length="137" mass="14718">MKHLSIATVLLVAGHSVAAAQSCEKNFKASGVPLVTPVFYKTWQEFPKLKPETALQRMARGVAAEGFSGIEINKALGTIEAYQDTAGSGRLQTLRVVARKRGSGTRVDAMFDIQVGQVATKQVVQEGLCNIIRSATE</sequence>
<name>A0A9Q8YBJ3_ENSAD</name>
<feature type="chain" id="PRO_5040139451" evidence="1">
    <location>
        <begin position="19"/>
        <end position="137"/>
    </location>
</feature>
<proteinExistence type="predicted"/>
<dbReference type="Proteomes" id="UP001214094">
    <property type="component" value="Chromosome"/>
</dbReference>
<dbReference type="EMBL" id="CP121308">
    <property type="protein sequence ID" value="WFP92665.1"/>
    <property type="molecule type" value="Genomic_DNA"/>
</dbReference>
<reference evidence="2" key="1">
    <citation type="submission" date="2022-06" db="EMBL/GenBank/DDBJ databases">
        <title>Physiological and biochemical characterization and genomic elucidation of a strain of the genus Ensifer adhaerens M8 that combines arsenic oxidation and chromium reduction.</title>
        <authorList>
            <person name="Li X."/>
            <person name="Yu c."/>
        </authorList>
    </citation>
    <scope>NUCLEOTIDE SEQUENCE</scope>
    <source>
        <strain evidence="2">M8</strain>
    </source>
</reference>
<dbReference type="GeneID" id="29519215"/>
<evidence type="ECO:0000313" key="3">
    <source>
        <dbReference type="EMBL" id="WFP92665.1"/>
    </source>
</evidence>
<dbReference type="RefSeq" id="WP_034789415.1">
    <property type="nucleotide sequence ID" value="NZ_CAXURO020000001.1"/>
</dbReference>
<protein>
    <submittedName>
        <fullName evidence="2">Uncharacterized protein</fullName>
    </submittedName>
</protein>
<organism evidence="2 4">
    <name type="scientific">Ensifer adhaerens</name>
    <name type="common">Sinorhizobium morelense</name>
    <dbReference type="NCBI Taxonomy" id="106592"/>
    <lineage>
        <taxon>Bacteria</taxon>
        <taxon>Pseudomonadati</taxon>
        <taxon>Pseudomonadota</taxon>
        <taxon>Alphaproteobacteria</taxon>
        <taxon>Hyphomicrobiales</taxon>
        <taxon>Rhizobiaceae</taxon>
        <taxon>Sinorhizobium/Ensifer group</taxon>
        <taxon>Ensifer</taxon>
    </lineage>
</organism>
<gene>
    <name evidence="2" type="ORF">NE863_02955</name>
    <name evidence="3" type="ORF">P4B07_03170</name>
</gene>
<dbReference type="Proteomes" id="UP001055460">
    <property type="component" value="Chromosome"/>
</dbReference>
<dbReference type="AlphaFoldDB" id="A0A9Q8YBJ3"/>
<keyword evidence="5" id="KW-1185">Reference proteome</keyword>